<dbReference type="EMBL" id="BORR01000005">
    <property type="protein sequence ID" value="GIO36972.1"/>
    <property type="molecule type" value="Genomic_DNA"/>
</dbReference>
<keyword evidence="3" id="KW-0735">Signal-anchor</keyword>
<dbReference type="PANTHER" id="PTHR42852">
    <property type="entry name" value="THIOL:DISULFIDE INTERCHANGE PROTEIN DSBE"/>
    <property type="match status" value="1"/>
</dbReference>
<dbReference type="InterPro" id="IPR000866">
    <property type="entry name" value="AhpC/TSA"/>
</dbReference>
<evidence type="ECO:0000256" key="5">
    <source>
        <dbReference type="ARBA" id="ARBA00023284"/>
    </source>
</evidence>
<organism evidence="7 8">
    <name type="scientific">Paenibacillus antibioticophila</name>
    <dbReference type="NCBI Taxonomy" id="1274374"/>
    <lineage>
        <taxon>Bacteria</taxon>
        <taxon>Bacillati</taxon>
        <taxon>Bacillota</taxon>
        <taxon>Bacilli</taxon>
        <taxon>Bacillales</taxon>
        <taxon>Paenibacillaceae</taxon>
        <taxon>Paenibacillus</taxon>
    </lineage>
</organism>
<protein>
    <submittedName>
        <fullName evidence="7">Thiol-disulfide oxidoreductase ResA</fullName>
    </submittedName>
</protein>
<dbReference type="InterPro" id="IPR036249">
    <property type="entry name" value="Thioredoxin-like_sf"/>
</dbReference>
<evidence type="ECO:0000256" key="3">
    <source>
        <dbReference type="ARBA" id="ARBA00022968"/>
    </source>
</evidence>
<comment type="subcellular location">
    <subcellularLocation>
        <location evidence="1">Cell envelope</location>
    </subcellularLocation>
</comment>
<evidence type="ECO:0000313" key="8">
    <source>
        <dbReference type="Proteomes" id="UP000681162"/>
    </source>
</evidence>
<dbReference type="Gene3D" id="3.40.30.10">
    <property type="entry name" value="Glutaredoxin"/>
    <property type="match status" value="1"/>
</dbReference>
<dbReference type="GO" id="GO:0016491">
    <property type="term" value="F:oxidoreductase activity"/>
    <property type="evidence" value="ECO:0007669"/>
    <property type="project" value="InterPro"/>
</dbReference>
<dbReference type="Proteomes" id="UP000681162">
    <property type="component" value="Unassembled WGS sequence"/>
</dbReference>
<evidence type="ECO:0000259" key="6">
    <source>
        <dbReference type="PROSITE" id="PS51352"/>
    </source>
</evidence>
<dbReference type="InterPro" id="IPR017937">
    <property type="entry name" value="Thioredoxin_CS"/>
</dbReference>
<evidence type="ECO:0000313" key="7">
    <source>
        <dbReference type="EMBL" id="GIO36972.1"/>
    </source>
</evidence>
<accession>A0A920CHN9</accession>
<comment type="caution">
    <text evidence="7">The sequence shown here is derived from an EMBL/GenBank/DDBJ whole genome shotgun (WGS) entry which is preliminary data.</text>
</comment>
<keyword evidence="2" id="KW-0201">Cytochrome c-type biogenesis</keyword>
<dbReference type="GO" id="GO:0030313">
    <property type="term" value="C:cell envelope"/>
    <property type="evidence" value="ECO:0007669"/>
    <property type="project" value="UniProtKB-SubCell"/>
</dbReference>
<feature type="domain" description="Thioredoxin" evidence="6">
    <location>
        <begin position="36"/>
        <end position="174"/>
    </location>
</feature>
<dbReference type="GO" id="GO:0017004">
    <property type="term" value="P:cytochrome complex assembly"/>
    <property type="evidence" value="ECO:0007669"/>
    <property type="project" value="UniProtKB-KW"/>
</dbReference>
<dbReference type="AlphaFoldDB" id="A0A920CHN9"/>
<dbReference type="GO" id="GO:0016209">
    <property type="term" value="F:antioxidant activity"/>
    <property type="evidence" value="ECO:0007669"/>
    <property type="project" value="InterPro"/>
</dbReference>
<evidence type="ECO:0000256" key="2">
    <source>
        <dbReference type="ARBA" id="ARBA00022748"/>
    </source>
</evidence>
<sequence>MGKARRPVQIVILLFIIVLGGYAIGSTVFGDHEGRPTEGSTSPDFKLLGMDGSVHSLKEYRGKSVVINFWATWCTYCVSEMPALQAQWEKWRDQDVVILGINTGEDRLTVDRFVKQVGVDFPILLDSENEAVQKYGIVPMPTTFFVNKKGNIVSIHEGELDLTMLDEQIEKLIEP</sequence>
<evidence type="ECO:0000256" key="4">
    <source>
        <dbReference type="ARBA" id="ARBA00023157"/>
    </source>
</evidence>
<dbReference type="CDD" id="cd02966">
    <property type="entry name" value="TlpA_like_family"/>
    <property type="match status" value="1"/>
</dbReference>
<proteinExistence type="predicted"/>
<dbReference type="SUPFAM" id="SSF52833">
    <property type="entry name" value="Thioredoxin-like"/>
    <property type="match status" value="1"/>
</dbReference>
<dbReference type="RefSeq" id="WP_212939271.1">
    <property type="nucleotide sequence ID" value="NZ_BORR01000005.1"/>
</dbReference>
<dbReference type="Pfam" id="PF00578">
    <property type="entry name" value="AhpC-TSA"/>
    <property type="match status" value="1"/>
</dbReference>
<keyword evidence="3" id="KW-0812">Transmembrane</keyword>
<dbReference type="PROSITE" id="PS00194">
    <property type="entry name" value="THIOREDOXIN_1"/>
    <property type="match status" value="1"/>
</dbReference>
<dbReference type="InterPro" id="IPR050553">
    <property type="entry name" value="Thioredoxin_ResA/DsbE_sf"/>
</dbReference>
<gene>
    <name evidence="7" type="primary">resA</name>
    <name evidence="7" type="ORF">J41TS12_18330</name>
</gene>
<evidence type="ECO:0000256" key="1">
    <source>
        <dbReference type="ARBA" id="ARBA00004196"/>
    </source>
</evidence>
<keyword evidence="8" id="KW-1185">Reference proteome</keyword>
<keyword evidence="5" id="KW-0676">Redox-active center</keyword>
<name>A0A920CHN9_9BACL</name>
<dbReference type="PROSITE" id="PS51352">
    <property type="entry name" value="THIOREDOXIN_2"/>
    <property type="match status" value="1"/>
</dbReference>
<dbReference type="PANTHER" id="PTHR42852:SF6">
    <property type="entry name" value="THIOL:DISULFIDE INTERCHANGE PROTEIN DSBE"/>
    <property type="match status" value="1"/>
</dbReference>
<keyword evidence="4" id="KW-1015">Disulfide bond</keyword>
<reference evidence="7 8" key="1">
    <citation type="submission" date="2021-03" db="EMBL/GenBank/DDBJ databases">
        <title>Antimicrobial resistance genes in bacteria isolated from Japanese honey, and their potential for conferring macrolide and lincosamide resistance in the American foulbrood pathogen Paenibacillus larvae.</title>
        <authorList>
            <person name="Okamoto M."/>
            <person name="Kumagai M."/>
            <person name="Kanamori H."/>
            <person name="Takamatsu D."/>
        </authorList>
    </citation>
    <scope>NUCLEOTIDE SEQUENCE [LARGE SCALE GENOMIC DNA]</scope>
    <source>
        <strain evidence="7 8">J41TS12</strain>
    </source>
</reference>
<dbReference type="InterPro" id="IPR013766">
    <property type="entry name" value="Thioredoxin_domain"/>
</dbReference>